<keyword evidence="12" id="KW-1185">Reference proteome</keyword>
<protein>
    <submittedName>
        <fullName evidence="10">Uncharacterized protein</fullName>
    </submittedName>
</protein>
<evidence type="ECO:0000313" key="3">
    <source>
        <dbReference type="EMBL" id="CAF1981934.1"/>
    </source>
</evidence>
<dbReference type="EMBL" id="CAJNOW010001004">
    <property type="protein sequence ID" value="CAF1300917.1"/>
    <property type="molecule type" value="Genomic_DNA"/>
</dbReference>
<dbReference type="Proteomes" id="UP000663866">
    <property type="component" value="Unassembled WGS sequence"/>
</dbReference>
<dbReference type="Proteomes" id="UP000663856">
    <property type="component" value="Unassembled WGS sequence"/>
</dbReference>
<name>A0A819XJT8_9BILA</name>
<dbReference type="EMBL" id="CAJNRF010014336">
    <property type="protein sequence ID" value="CAF2156322.1"/>
    <property type="molecule type" value="Genomic_DNA"/>
</dbReference>
<dbReference type="Proteomes" id="UP000663887">
    <property type="component" value="Unassembled WGS sequence"/>
</dbReference>
<dbReference type="Proteomes" id="UP000681720">
    <property type="component" value="Unassembled WGS sequence"/>
</dbReference>
<dbReference type="Proteomes" id="UP000663855">
    <property type="component" value="Unassembled WGS sequence"/>
</dbReference>
<dbReference type="AlphaFoldDB" id="A0A819XJT8"/>
<sequence length="113" mass="13409">MIPTPIDHRIEHLLYASFERRHDSRSFNYVKTMTTKSERPADFNTPLRKPSGPLLTLIEQYYYSGQITTFRYENKSTTLKFDECLQEFVSIETLDSSWFCDQARCKRKTKANK</sequence>
<dbReference type="EMBL" id="CAJOBJ010000984">
    <property type="protein sequence ID" value="CAF3855249.1"/>
    <property type="molecule type" value="Genomic_DNA"/>
</dbReference>
<proteinExistence type="predicted"/>
<evidence type="ECO:0000313" key="6">
    <source>
        <dbReference type="EMBL" id="CAF3854282.1"/>
    </source>
</evidence>
<gene>
    <name evidence="6" type="ORF">BYL167_LOCUS6029</name>
    <name evidence="1" type="ORF">CJN711_LOCUS4231</name>
    <name evidence="7" type="ORF">GIL414_LOCUS4188</name>
    <name evidence="2" type="ORF">KQP761_LOCUS4764</name>
    <name evidence="5" type="ORF">MBJ925_LOCUS34977</name>
    <name evidence="9" type="ORF">OVN521_LOCUS18109</name>
    <name evidence="8" type="ORF">SMN809_LOCUS6542</name>
    <name evidence="10" type="ORF">UXM345_LOCUS24689</name>
    <name evidence="4" type="ORF">WKI299_LOCUS31400</name>
    <name evidence="3" type="ORF">XDN619_LOCUS2413</name>
</gene>
<evidence type="ECO:0000313" key="2">
    <source>
        <dbReference type="EMBL" id="CAF1300917.1"/>
    </source>
</evidence>
<dbReference type="EMBL" id="CAJNRE010019310">
    <property type="protein sequence ID" value="CAF2193015.1"/>
    <property type="molecule type" value="Genomic_DNA"/>
</dbReference>
<dbReference type="EMBL" id="CAJOBH010001429">
    <property type="protein sequence ID" value="CAF3854282.1"/>
    <property type="molecule type" value="Genomic_DNA"/>
</dbReference>
<comment type="caution">
    <text evidence="10">The sequence shown here is derived from an EMBL/GenBank/DDBJ whole genome shotgun (WGS) entry which is preliminary data.</text>
</comment>
<dbReference type="EMBL" id="CAJOBF010004546">
    <property type="protein sequence ID" value="CAF4143222.1"/>
    <property type="molecule type" value="Genomic_DNA"/>
</dbReference>
<evidence type="ECO:0000313" key="1">
    <source>
        <dbReference type="EMBL" id="CAF1040021.1"/>
    </source>
</evidence>
<evidence type="ECO:0000313" key="10">
    <source>
        <dbReference type="EMBL" id="CAF4143222.1"/>
    </source>
</evidence>
<dbReference type="Proteomes" id="UP000663824">
    <property type="component" value="Unassembled WGS sequence"/>
</dbReference>
<dbReference type="EMBL" id="CAJNRG010000148">
    <property type="protein sequence ID" value="CAF1981934.1"/>
    <property type="molecule type" value="Genomic_DNA"/>
</dbReference>
<dbReference type="EMBL" id="CAJNOV010000820">
    <property type="protein sequence ID" value="CAF1040021.1"/>
    <property type="molecule type" value="Genomic_DNA"/>
</dbReference>
<evidence type="ECO:0000313" key="4">
    <source>
        <dbReference type="EMBL" id="CAF2156322.1"/>
    </source>
</evidence>
<dbReference type="Proteomes" id="UP000663834">
    <property type="component" value="Unassembled WGS sequence"/>
</dbReference>
<dbReference type="Proteomes" id="UP000681967">
    <property type="component" value="Unassembled WGS sequence"/>
</dbReference>
<dbReference type="Proteomes" id="UP000676336">
    <property type="component" value="Unassembled WGS sequence"/>
</dbReference>
<evidence type="ECO:0000313" key="11">
    <source>
        <dbReference type="Proteomes" id="UP000663842"/>
    </source>
</evidence>
<dbReference type="EMBL" id="CAJOBG010003235">
    <property type="protein sequence ID" value="CAF4052853.1"/>
    <property type="molecule type" value="Genomic_DNA"/>
</dbReference>
<organism evidence="10 11">
    <name type="scientific">Rotaria magnacalcarata</name>
    <dbReference type="NCBI Taxonomy" id="392030"/>
    <lineage>
        <taxon>Eukaryota</taxon>
        <taxon>Metazoa</taxon>
        <taxon>Spiralia</taxon>
        <taxon>Gnathifera</taxon>
        <taxon>Rotifera</taxon>
        <taxon>Eurotatoria</taxon>
        <taxon>Bdelloidea</taxon>
        <taxon>Philodinida</taxon>
        <taxon>Philodinidae</taxon>
        <taxon>Rotaria</taxon>
    </lineage>
</organism>
<evidence type="ECO:0000313" key="9">
    <source>
        <dbReference type="EMBL" id="CAF4052853.1"/>
    </source>
</evidence>
<reference evidence="10" key="1">
    <citation type="submission" date="2021-02" db="EMBL/GenBank/DDBJ databases">
        <authorList>
            <person name="Nowell W R."/>
        </authorList>
    </citation>
    <scope>NUCLEOTIDE SEQUENCE</scope>
</reference>
<dbReference type="Proteomes" id="UP000663842">
    <property type="component" value="Unassembled WGS sequence"/>
</dbReference>
<evidence type="ECO:0000313" key="5">
    <source>
        <dbReference type="EMBL" id="CAF2193015.1"/>
    </source>
</evidence>
<evidence type="ECO:0000313" key="8">
    <source>
        <dbReference type="EMBL" id="CAF3899155.1"/>
    </source>
</evidence>
<evidence type="ECO:0000313" key="12">
    <source>
        <dbReference type="Proteomes" id="UP000663866"/>
    </source>
</evidence>
<accession>A0A819XJT8</accession>
<dbReference type="EMBL" id="CAJOBI010001780">
    <property type="protein sequence ID" value="CAF3899155.1"/>
    <property type="molecule type" value="Genomic_DNA"/>
</dbReference>
<evidence type="ECO:0000313" key="7">
    <source>
        <dbReference type="EMBL" id="CAF3855249.1"/>
    </source>
</evidence>